<feature type="domain" description="YhaN AAA" evidence="2">
    <location>
        <begin position="1"/>
        <end position="176"/>
    </location>
</feature>
<accession>A0A563ELZ3</accession>
<keyword evidence="1" id="KW-1133">Transmembrane helix</keyword>
<organism evidence="3 4">
    <name type="scientific">Lentzea tibetensis</name>
    <dbReference type="NCBI Taxonomy" id="2591470"/>
    <lineage>
        <taxon>Bacteria</taxon>
        <taxon>Bacillati</taxon>
        <taxon>Actinomycetota</taxon>
        <taxon>Actinomycetes</taxon>
        <taxon>Pseudonocardiales</taxon>
        <taxon>Pseudonocardiaceae</taxon>
        <taxon>Lentzea</taxon>
    </lineage>
</organism>
<dbReference type="InterPro" id="IPR038734">
    <property type="entry name" value="YhaN_AAA"/>
</dbReference>
<proteinExistence type="predicted"/>
<dbReference type="EMBL" id="VOBR01000022">
    <property type="protein sequence ID" value="TWP48079.1"/>
    <property type="molecule type" value="Genomic_DNA"/>
</dbReference>
<protein>
    <submittedName>
        <fullName evidence="3">AAA family ATPase</fullName>
    </submittedName>
</protein>
<dbReference type="OrthoDB" id="3177877at2"/>
<name>A0A563ELZ3_9PSEU</name>
<gene>
    <name evidence="3" type="ORF">FKR81_29295</name>
</gene>
<dbReference type="Gene3D" id="3.40.50.300">
    <property type="entry name" value="P-loop containing nucleotide triphosphate hydrolases"/>
    <property type="match status" value="2"/>
</dbReference>
<evidence type="ECO:0000256" key="1">
    <source>
        <dbReference type="SAM" id="Phobius"/>
    </source>
</evidence>
<reference evidence="3 4" key="1">
    <citation type="submission" date="2019-07" db="EMBL/GenBank/DDBJ databases">
        <title>Lentzea xizangensis sp. nov., isolated from Qinghai-Tibetan Plateau Soils.</title>
        <authorList>
            <person name="Huang J."/>
        </authorList>
    </citation>
    <scope>NUCLEOTIDE SEQUENCE [LARGE SCALE GENOMIC DNA]</scope>
    <source>
        <strain evidence="3 4">FXJ1.1311</strain>
    </source>
</reference>
<evidence type="ECO:0000259" key="2">
    <source>
        <dbReference type="Pfam" id="PF13514"/>
    </source>
</evidence>
<feature type="transmembrane region" description="Helical" evidence="1">
    <location>
        <begin position="412"/>
        <end position="431"/>
    </location>
</feature>
<evidence type="ECO:0000313" key="3">
    <source>
        <dbReference type="EMBL" id="TWP48079.1"/>
    </source>
</evidence>
<comment type="caution">
    <text evidence="3">The sequence shown here is derived from an EMBL/GenBank/DDBJ whole genome shotgun (WGS) entry which is preliminary data.</text>
</comment>
<dbReference type="PANTHER" id="PTHR41259">
    <property type="entry name" value="DOUBLE-STRAND BREAK REPAIR RAD50 ATPASE, PUTATIVE-RELATED"/>
    <property type="match status" value="1"/>
</dbReference>
<sequence>MRIESVTAQAFGPIVGRTLPLAPGLTVVAGANESAKSSWHAAIHTALCGGPAERYRPWSGDDWRVGATVLMADGRHIAIGRDLDNDDCPDAATWLGLDRDSFAATACVDQAQLLNVLDAADGMQEHLRRAAATAGTDSTAAEALARLTDPADALRAARNRLREAETDLGHAQRAHAEYLSLAEQAALAAREAQALAARRARTALEDHTVELIEHAGRLARAHELHERYGDTPPSGLAAQEELARQVNVALAAWRAAPTPRQLTGPGVAEIQQELENLPAPPSGDVEVDEEIRSLATAYEAAVAVLDAHDLKQAGVDVTTSVSPPELREMAGLLDPTSGSRVTTATIAVDAARQRQDEAAAQAARAQVEADVAGERLRELGEPGSRYARPLLFALAVSTGVVGALLLFAGLPLAGIGVLVAAAFSLLAGVLVRPSAPEHDAAASYAATALTNAAQARAGLFHADRALAEAEGQRAVAVESARVHDTAAARCSVAGLPADPDLLRLLADRSGWEAERVGYAAKVSACGDAVVAALSARGKEDPSMSTAALLVDYETDCKVNARQAAMAAQRPVLTQALADRTAAEAAAAEAVSLRASALTLLRSAVTAISGVSVDDPVELLKAIADWQRGWEDMLRTAESERNEWAELTTLLSGTTLSALATRQAARQERHAVLLAEATRLGESHADVDASLAASAPSLAAALASCTVPSVPDAEEAVDEARAALTRLQEHASTVALTTQFLSAAADKVHSDIAPLLEESLRTWLPSVTSDRYVDARVDGSTLDVSVRSASGTWHPATSLSLGTAEQVYLLLRFALASALTTPGESCPLLLDDVTVQADDTRTRAILDLLLSMSADRQIILFAQETAVLTWARAHLPADALHELEPVAS</sequence>
<dbReference type="SUPFAM" id="SSF52540">
    <property type="entry name" value="P-loop containing nucleoside triphosphate hydrolases"/>
    <property type="match status" value="1"/>
</dbReference>
<keyword evidence="1" id="KW-0812">Transmembrane</keyword>
<dbReference type="Proteomes" id="UP000316639">
    <property type="component" value="Unassembled WGS sequence"/>
</dbReference>
<dbReference type="Pfam" id="PF13514">
    <property type="entry name" value="AAA_27"/>
    <property type="match status" value="1"/>
</dbReference>
<feature type="transmembrane region" description="Helical" evidence="1">
    <location>
        <begin position="386"/>
        <end position="406"/>
    </location>
</feature>
<evidence type="ECO:0000313" key="4">
    <source>
        <dbReference type="Proteomes" id="UP000316639"/>
    </source>
</evidence>
<keyword evidence="4" id="KW-1185">Reference proteome</keyword>
<dbReference type="InterPro" id="IPR027417">
    <property type="entry name" value="P-loop_NTPase"/>
</dbReference>
<dbReference type="RefSeq" id="WP_146356666.1">
    <property type="nucleotide sequence ID" value="NZ_VOBR01000022.1"/>
</dbReference>
<keyword evidence="1" id="KW-0472">Membrane</keyword>
<dbReference type="AlphaFoldDB" id="A0A563ELZ3"/>
<dbReference type="PANTHER" id="PTHR41259:SF1">
    <property type="entry name" value="DOUBLE-STRAND BREAK REPAIR RAD50 ATPASE, PUTATIVE-RELATED"/>
    <property type="match status" value="1"/>
</dbReference>